<dbReference type="SUPFAM" id="SSF56519">
    <property type="entry name" value="Penicillin binding protein dimerisation domain"/>
    <property type="match status" value="1"/>
</dbReference>
<protein>
    <recommendedName>
        <fullName evidence="5">PASTA domain-containing protein</fullName>
    </recommendedName>
</protein>
<dbReference type="PROSITE" id="PS51178">
    <property type="entry name" value="PASTA"/>
    <property type="match status" value="1"/>
</dbReference>
<keyword evidence="7" id="KW-1185">Reference proteome</keyword>
<dbReference type="PANTHER" id="PTHR30627">
    <property type="entry name" value="PEPTIDOGLYCAN D,D-TRANSPEPTIDASE"/>
    <property type="match status" value="1"/>
</dbReference>
<dbReference type="GO" id="GO:0071555">
    <property type="term" value="P:cell wall organization"/>
    <property type="evidence" value="ECO:0007669"/>
    <property type="project" value="TreeGrafter"/>
</dbReference>
<dbReference type="InterPro" id="IPR005311">
    <property type="entry name" value="PBP_dimer"/>
</dbReference>
<evidence type="ECO:0000256" key="2">
    <source>
        <dbReference type="ARBA" id="ARBA00022645"/>
    </source>
</evidence>
<dbReference type="PANTHER" id="PTHR30627:SF1">
    <property type="entry name" value="PEPTIDOGLYCAN D,D-TRANSPEPTIDASE FTSI"/>
    <property type="match status" value="1"/>
</dbReference>
<proteinExistence type="predicted"/>
<dbReference type="InterPro" id="IPR036138">
    <property type="entry name" value="PBP_dimer_sf"/>
</dbReference>
<dbReference type="GO" id="GO:0008658">
    <property type="term" value="F:penicillin binding"/>
    <property type="evidence" value="ECO:0007669"/>
    <property type="project" value="InterPro"/>
</dbReference>
<dbReference type="InterPro" id="IPR001460">
    <property type="entry name" value="PCN-bd_Tpept"/>
</dbReference>
<dbReference type="Gene3D" id="3.40.710.10">
    <property type="entry name" value="DD-peptidase/beta-lactamase superfamily"/>
    <property type="match status" value="1"/>
</dbReference>
<sequence>MEIRKDITARFGIIYFLAVLIGIIIVAKIFMVQNMDTEKWKDIAKNLKNNTAEIPAKRGNICADDGSILATSVPQYELRLDLAAPMIKRVYSEKSDAFALEVAEFFGTSKSQFKQKMDQAFKKGNRWFLIYPNEVNYNQLQRFKRLPMMANNGFGSGLIVVTENERVMPHGDLGSRMIGTLNKGAFGGVHGNVGYSGIEGLMEGYLSGKNGTALKRNFSGRWIDVPVIEPKDGSDVITTLNVNLQDFANNALHRQMETSQAEWGTAIVMEVKTGEVKALANLGRKADGSYAETYNFALGHQGASEPGSTFKLMSLMVAMEHGYVDTSDVFDTGNGVWKYRGQTVYDSDYHRGGHGQLTMKEIFELSSNVGVAKIITKYYEGHEQDYIDRIYNFGLNKPMGLGFFGEGIPKIKYPGDSDWWGPSLAWISYGYEIKLTPLQTAAFYNAVANNGQMVKPKFVKEVRRNGILEKEFKTEIINPSICSKETLAKAQDMLKGVCTDGTGRSLNNPYFPIAGKTGTAQVAYNNQGYEKEGRKNYQASFAGYFPADDPQYTCVVVIVGPKGLYYGGSVAGPVFKEIVGKVYASFMEPRENELEQLAAMPQVKSGFKDEIERTTKALKLKIEAEEVDSKLIRVIPEQDRLSATELAVGEGLVPDVRGMGGSDALYLLESSGLKVRMKGIGKVQKQSLRAGDKIKEGQTIYIDLG</sequence>
<dbReference type="Proteomes" id="UP000036958">
    <property type="component" value="Unassembled WGS sequence"/>
</dbReference>
<dbReference type="Gene3D" id="3.90.1310.10">
    <property type="entry name" value="Penicillin-binding protein 2a (Domain 2)"/>
    <property type="match status" value="1"/>
</dbReference>
<dbReference type="GO" id="GO:0004180">
    <property type="term" value="F:carboxypeptidase activity"/>
    <property type="evidence" value="ECO:0007669"/>
    <property type="project" value="UniProtKB-KW"/>
</dbReference>
<dbReference type="CDD" id="cd06575">
    <property type="entry name" value="PASTA_Pbp2x-like_2"/>
    <property type="match status" value="1"/>
</dbReference>
<dbReference type="InterPro" id="IPR050515">
    <property type="entry name" value="Beta-lactam/transpept"/>
</dbReference>
<reference evidence="7" key="1">
    <citation type="submission" date="2015-07" db="EMBL/GenBank/DDBJ databases">
        <title>Genome sequencing of Sunxiuqinia dokdonensis strain SK.</title>
        <authorList>
            <person name="Ahn S."/>
            <person name="Kim B.-C."/>
        </authorList>
    </citation>
    <scope>NUCLEOTIDE SEQUENCE [LARGE SCALE GENOMIC DNA]</scope>
    <source>
        <strain evidence="7">SK</strain>
    </source>
</reference>
<evidence type="ECO:0000313" key="7">
    <source>
        <dbReference type="Proteomes" id="UP000036958"/>
    </source>
</evidence>
<keyword evidence="2" id="KW-0645">Protease</keyword>
<name>A0A0L8V2N9_9BACT</name>
<keyword evidence="4" id="KW-1133">Transmembrane helix</keyword>
<dbReference type="AlphaFoldDB" id="A0A0L8V2N9"/>
<dbReference type="Gene3D" id="3.30.450.330">
    <property type="match status" value="1"/>
</dbReference>
<keyword evidence="4" id="KW-0812">Transmembrane</keyword>
<dbReference type="SUPFAM" id="SSF56601">
    <property type="entry name" value="beta-lactamase/transpeptidase-like"/>
    <property type="match status" value="1"/>
</dbReference>
<accession>A0A0L8V2N9</accession>
<gene>
    <name evidence="6" type="ORF">NC99_46690</name>
</gene>
<evidence type="ECO:0000259" key="5">
    <source>
        <dbReference type="PROSITE" id="PS51178"/>
    </source>
</evidence>
<dbReference type="Pfam" id="PF03717">
    <property type="entry name" value="PBP_dimer"/>
    <property type="match status" value="1"/>
</dbReference>
<feature type="domain" description="PASTA" evidence="5">
    <location>
        <begin position="649"/>
        <end position="705"/>
    </location>
</feature>
<keyword evidence="3 4" id="KW-0472">Membrane</keyword>
<dbReference type="RefSeq" id="WP_053189056.1">
    <property type="nucleotide sequence ID" value="NZ_LGIA01000225.1"/>
</dbReference>
<comment type="subcellular location">
    <subcellularLocation>
        <location evidence="1">Membrane</location>
    </subcellularLocation>
</comment>
<feature type="transmembrane region" description="Helical" evidence="4">
    <location>
        <begin position="12"/>
        <end position="31"/>
    </location>
</feature>
<dbReference type="InterPro" id="IPR012338">
    <property type="entry name" value="Beta-lactam/transpept-like"/>
</dbReference>
<dbReference type="SMART" id="SM00740">
    <property type="entry name" value="PASTA"/>
    <property type="match status" value="1"/>
</dbReference>
<dbReference type="STRING" id="1409788.NC99_46690"/>
<dbReference type="PATRIC" id="fig|1409788.3.peg.4776"/>
<organism evidence="6 7">
    <name type="scientific">Sunxiuqinia dokdonensis</name>
    <dbReference type="NCBI Taxonomy" id="1409788"/>
    <lineage>
        <taxon>Bacteria</taxon>
        <taxon>Pseudomonadati</taxon>
        <taxon>Bacteroidota</taxon>
        <taxon>Bacteroidia</taxon>
        <taxon>Marinilabiliales</taxon>
        <taxon>Prolixibacteraceae</taxon>
        <taxon>Sunxiuqinia</taxon>
    </lineage>
</organism>
<evidence type="ECO:0000256" key="1">
    <source>
        <dbReference type="ARBA" id="ARBA00004370"/>
    </source>
</evidence>
<evidence type="ECO:0000313" key="6">
    <source>
        <dbReference type="EMBL" id="KOH42502.1"/>
    </source>
</evidence>
<keyword evidence="2" id="KW-0121">Carboxypeptidase</keyword>
<dbReference type="InterPro" id="IPR005543">
    <property type="entry name" value="PASTA_dom"/>
</dbReference>
<evidence type="ECO:0000256" key="4">
    <source>
        <dbReference type="SAM" id="Phobius"/>
    </source>
</evidence>
<dbReference type="GO" id="GO:0005886">
    <property type="term" value="C:plasma membrane"/>
    <property type="evidence" value="ECO:0007669"/>
    <property type="project" value="TreeGrafter"/>
</dbReference>
<dbReference type="OrthoDB" id="9804124at2"/>
<keyword evidence="2" id="KW-0378">Hydrolase</keyword>
<dbReference type="Pfam" id="PF00905">
    <property type="entry name" value="Transpeptidase"/>
    <property type="match status" value="1"/>
</dbReference>
<dbReference type="Pfam" id="PF03793">
    <property type="entry name" value="PASTA"/>
    <property type="match status" value="1"/>
</dbReference>
<comment type="caution">
    <text evidence="6">The sequence shown here is derived from an EMBL/GenBank/DDBJ whole genome shotgun (WGS) entry which is preliminary data.</text>
</comment>
<dbReference type="SUPFAM" id="SSF54184">
    <property type="entry name" value="Penicillin-binding protein 2x (pbp-2x), c-terminal domain"/>
    <property type="match status" value="1"/>
</dbReference>
<dbReference type="EMBL" id="LGIA01000225">
    <property type="protein sequence ID" value="KOH42502.1"/>
    <property type="molecule type" value="Genomic_DNA"/>
</dbReference>
<evidence type="ECO:0000256" key="3">
    <source>
        <dbReference type="ARBA" id="ARBA00023136"/>
    </source>
</evidence>